<gene>
    <name evidence="1" type="ORF">M5K25_000695</name>
</gene>
<evidence type="ECO:0000313" key="1">
    <source>
        <dbReference type="EMBL" id="KAL0928773.1"/>
    </source>
</evidence>
<reference evidence="1 2" key="1">
    <citation type="journal article" date="2024" name="Plant Biotechnol. J.">
        <title>Dendrobium thyrsiflorum genome and its molecular insights into genes involved in important horticultural traits.</title>
        <authorList>
            <person name="Chen B."/>
            <person name="Wang J.Y."/>
            <person name="Zheng P.J."/>
            <person name="Li K.L."/>
            <person name="Liang Y.M."/>
            <person name="Chen X.F."/>
            <person name="Zhang C."/>
            <person name="Zhao X."/>
            <person name="He X."/>
            <person name="Zhang G.Q."/>
            <person name="Liu Z.J."/>
            <person name="Xu Q."/>
        </authorList>
    </citation>
    <scope>NUCLEOTIDE SEQUENCE [LARGE SCALE GENOMIC DNA]</scope>
    <source>
        <strain evidence="1">GZMU011</strain>
    </source>
</reference>
<dbReference type="Proteomes" id="UP001552299">
    <property type="component" value="Unassembled WGS sequence"/>
</dbReference>
<evidence type="ECO:0000313" key="2">
    <source>
        <dbReference type="Proteomes" id="UP001552299"/>
    </source>
</evidence>
<dbReference type="EMBL" id="JANQDX010000001">
    <property type="protein sequence ID" value="KAL0928773.1"/>
    <property type="molecule type" value="Genomic_DNA"/>
</dbReference>
<protein>
    <submittedName>
        <fullName evidence="1">Uncharacterized protein</fullName>
    </submittedName>
</protein>
<name>A0ABD0VWP1_DENTH</name>
<organism evidence="1 2">
    <name type="scientific">Dendrobium thyrsiflorum</name>
    <name type="common">Pinecone-like raceme dendrobium</name>
    <name type="synonym">Orchid</name>
    <dbReference type="NCBI Taxonomy" id="117978"/>
    <lineage>
        <taxon>Eukaryota</taxon>
        <taxon>Viridiplantae</taxon>
        <taxon>Streptophyta</taxon>
        <taxon>Embryophyta</taxon>
        <taxon>Tracheophyta</taxon>
        <taxon>Spermatophyta</taxon>
        <taxon>Magnoliopsida</taxon>
        <taxon>Liliopsida</taxon>
        <taxon>Asparagales</taxon>
        <taxon>Orchidaceae</taxon>
        <taxon>Epidendroideae</taxon>
        <taxon>Malaxideae</taxon>
        <taxon>Dendrobiinae</taxon>
        <taxon>Dendrobium</taxon>
    </lineage>
</organism>
<comment type="caution">
    <text evidence="1">The sequence shown here is derived from an EMBL/GenBank/DDBJ whole genome shotgun (WGS) entry which is preliminary data.</text>
</comment>
<accession>A0ABD0VWP1</accession>
<keyword evidence="2" id="KW-1185">Reference proteome</keyword>
<dbReference type="AlphaFoldDB" id="A0ABD0VWP1"/>
<sequence>MYTHTQGVFAGNSGGYIAVDKGNFISVETFSSQYLQIAHQTVRGVEAKQDIICATESALPVATIVIVCHLELLAIRK</sequence>
<proteinExistence type="predicted"/>